<dbReference type="PANTHER" id="PTHR43401">
    <property type="entry name" value="L-THREONINE 3-DEHYDROGENASE"/>
    <property type="match status" value="1"/>
</dbReference>
<dbReference type="GO" id="GO:0016491">
    <property type="term" value="F:oxidoreductase activity"/>
    <property type="evidence" value="ECO:0007669"/>
    <property type="project" value="UniProtKB-KW"/>
</dbReference>
<comment type="caution">
    <text evidence="7">The sequence shown here is derived from an EMBL/GenBank/DDBJ whole genome shotgun (WGS) entry which is preliminary data.</text>
</comment>
<dbReference type="InterPro" id="IPR036291">
    <property type="entry name" value="NAD(P)-bd_dom_sf"/>
</dbReference>
<dbReference type="Proteomes" id="UP000280444">
    <property type="component" value="Unassembled WGS sequence"/>
</dbReference>
<dbReference type="InterPro" id="IPR013154">
    <property type="entry name" value="ADH-like_N"/>
</dbReference>
<dbReference type="AlphaFoldDB" id="A0A3P1SGW5"/>
<evidence type="ECO:0000256" key="1">
    <source>
        <dbReference type="ARBA" id="ARBA00001947"/>
    </source>
</evidence>
<dbReference type="Gene3D" id="3.40.50.720">
    <property type="entry name" value="NAD(P)-binding Rossmann-like Domain"/>
    <property type="match status" value="1"/>
</dbReference>
<dbReference type="GO" id="GO:0008270">
    <property type="term" value="F:zinc ion binding"/>
    <property type="evidence" value="ECO:0007669"/>
    <property type="project" value="InterPro"/>
</dbReference>
<dbReference type="SUPFAM" id="SSF51735">
    <property type="entry name" value="NAD(P)-binding Rossmann-fold domains"/>
    <property type="match status" value="1"/>
</dbReference>
<dbReference type="SMART" id="SM00829">
    <property type="entry name" value="PKS_ER"/>
    <property type="match status" value="1"/>
</dbReference>
<dbReference type="InterPro" id="IPR002328">
    <property type="entry name" value="ADH_Zn_CS"/>
</dbReference>
<dbReference type="InterPro" id="IPR011032">
    <property type="entry name" value="GroES-like_sf"/>
</dbReference>
<dbReference type="PANTHER" id="PTHR43401:SF2">
    <property type="entry name" value="L-THREONINE 3-DEHYDROGENASE"/>
    <property type="match status" value="1"/>
</dbReference>
<evidence type="ECO:0000313" key="8">
    <source>
        <dbReference type="Proteomes" id="UP000280444"/>
    </source>
</evidence>
<comment type="similarity">
    <text evidence="5">Belongs to the zinc-containing alcohol dehydrogenase family.</text>
</comment>
<evidence type="ECO:0000256" key="5">
    <source>
        <dbReference type="RuleBase" id="RU361277"/>
    </source>
</evidence>
<evidence type="ECO:0000313" key="7">
    <source>
        <dbReference type="EMBL" id="RRC96533.1"/>
    </source>
</evidence>
<keyword evidence="3 5" id="KW-0862">Zinc</keyword>
<accession>A0A3P1SGW5</accession>
<dbReference type="Pfam" id="PF08240">
    <property type="entry name" value="ADH_N"/>
    <property type="match status" value="1"/>
</dbReference>
<dbReference type="PROSITE" id="PS00059">
    <property type="entry name" value="ADH_ZINC"/>
    <property type="match status" value="1"/>
</dbReference>
<protein>
    <submittedName>
        <fullName evidence="7">Zinc-binding dehydrogenase</fullName>
    </submittedName>
</protein>
<name>A0A3P1SGW5_9ACTO</name>
<evidence type="ECO:0000259" key="6">
    <source>
        <dbReference type="SMART" id="SM00829"/>
    </source>
</evidence>
<gene>
    <name evidence="7" type="ORF">EII11_00215</name>
</gene>
<dbReference type="Gene3D" id="3.90.180.10">
    <property type="entry name" value="Medium-chain alcohol dehydrogenases, catalytic domain"/>
    <property type="match status" value="1"/>
</dbReference>
<dbReference type="InterPro" id="IPR050129">
    <property type="entry name" value="Zn_alcohol_dh"/>
</dbReference>
<dbReference type="InterPro" id="IPR013149">
    <property type="entry name" value="ADH-like_C"/>
</dbReference>
<dbReference type="SUPFAM" id="SSF50129">
    <property type="entry name" value="GroES-like"/>
    <property type="match status" value="1"/>
</dbReference>
<proteinExistence type="inferred from homology"/>
<dbReference type="Pfam" id="PF00107">
    <property type="entry name" value="ADH_zinc_N"/>
    <property type="match status" value="1"/>
</dbReference>
<comment type="cofactor">
    <cofactor evidence="1 5">
        <name>Zn(2+)</name>
        <dbReference type="ChEBI" id="CHEBI:29105"/>
    </cofactor>
</comment>
<evidence type="ECO:0000256" key="2">
    <source>
        <dbReference type="ARBA" id="ARBA00022723"/>
    </source>
</evidence>
<keyword evidence="4" id="KW-0560">Oxidoreductase</keyword>
<keyword evidence="2 5" id="KW-0479">Metal-binding</keyword>
<evidence type="ECO:0000256" key="3">
    <source>
        <dbReference type="ARBA" id="ARBA00022833"/>
    </source>
</evidence>
<keyword evidence="8" id="KW-1185">Reference proteome</keyword>
<dbReference type="InterPro" id="IPR020843">
    <property type="entry name" value="ER"/>
</dbReference>
<evidence type="ECO:0000256" key="4">
    <source>
        <dbReference type="ARBA" id="ARBA00023002"/>
    </source>
</evidence>
<sequence length="343" mass="36212">MNAAVLHRPGHLSYEPVPRPTIDANELLVAIEANTICGTDLRLMDGTKTAGVRPGVILGHEFAGRIAEVGSAVKNWHIGQQVSVSPAVVCGQCPPCRRGQENLCDSLKLFGYEFDGGLAEYVRIPAAALERGCVISPPQEVPAPLLALAEPLSCCLNGQRRSPIDAGMTVLVIGTGPIGLMHCALAAHAGARVIACGRQGRLAPAHSMGATVTTSLTGEDLRDFVLNETEGQGADLAILAVGASEAITPALECVRSGGTIDFFAGFPKGITVDIDPNAIHYREISIVGSANARFEDHRRAVQMIANEEIDLSALVTHTFPLSKLEEAVRTVRERLGLKVALLP</sequence>
<organism evidence="7 8">
    <name type="scientific">Schaalia canis</name>
    <dbReference type="NCBI Taxonomy" id="100469"/>
    <lineage>
        <taxon>Bacteria</taxon>
        <taxon>Bacillati</taxon>
        <taxon>Actinomycetota</taxon>
        <taxon>Actinomycetes</taxon>
        <taxon>Actinomycetales</taxon>
        <taxon>Actinomycetaceae</taxon>
        <taxon>Schaalia</taxon>
    </lineage>
</organism>
<dbReference type="OrthoDB" id="9797931at2"/>
<dbReference type="EMBL" id="RQZF01000001">
    <property type="protein sequence ID" value="RRC96533.1"/>
    <property type="molecule type" value="Genomic_DNA"/>
</dbReference>
<feature type="domain" description="Enoyl reductase (ER)" evidence="6">
    <location>
        <begin position="7"/>
        <end position="341"/>
    </location>
</feature>
<reference evidence="7 8" key="1">
    <citation type="submission" date="2018-11" db="EMBL/GenBank/DDBJ databases">
        <title>Genomes From Bacteria Associated with the Canine Oral Cavity: a Test Case for Automated Genome-Based Taxonomic Assignment.</title>
        <authorList>
            <person name="Coil D.A."/>
            <person name="Jospin G."/>
            <person name="Darling A.E."/>
            <person name="Wallis C."/>
            <person name="Davis I.J."/>
            <person name="Harris S."/>
            <person name="Eisen J.A."/>
            <person name="Holcombe L.J."/>
            <person name="O'Flynn C."/>
        </authorList>
    </citation>
    <scope>NUCLEOTIDE SEQUENCE [LARGE SCALE GENOMIC DNA]</scope>
    <source>
        <strain evidence="7 8">OH770</strain>
    </source>
</reference>